<accession>A0A078HUK3</accession>
<name>A0A078HUK3_BRANA</name>
<organism evidence="1 2">
    <name type="scientific">Brassica napus</name>
    <name type="common">Rape</name>
    <dbReference type="NCBI Taxonomy" id="3708"/>
    <lineage>
        <taxon>Eukaryota</taxon>
        <taxon>Viridiplantae</taxon>
        <taxon>Streptophyta</taxon>
        <taxon>Embryophyta</taxon>
        <taxon>Tracheophyta</taxon>
        <taxon>Spermatophyta</taxon>
        <taxon>Magnoliopsida</taxon>
        <taxon>eudicotyledons</taxon>
        <taxon>Gunneridae</taxon>
        <taxon>Pentapetalae</taxon>
        <taxon>rosids</taxon>
        <taxon>malvids</taxon>
        <taxon>Brassicales</taxon>
        <taxon>Brassicaceae</taxon>
        <taxon>Brassiceae</taxon>
        <taxon>Brassica</taxon>
    </lineage>
</organism>
<evidence type="ECO:0000313" key="1">
    <source>
        <dbReference type="EMBL" id="CDY41411.1"/>
    </source>
</evidence>
<dbReference type="PaxDb" id="3708-A0A078HUK3"/>
<evidence type="ECO:0000313" key="2">
    <source>
        <dbReference type="Proteomes" id="UP000028999"/>
    </source>
</evidence>
<protein>
    <submittedName>
        <fullName evidence="1">BnaCnng10470D protein</fullName>
    </submittedName>
</protein>
<dbReference type="Gramene" id="CDY41411">
    <property type="protein sequence ID" value="CDY41411"/>
    <property type="gene ID" value="GSBRNA2T00072999001"/>
</dbReference>
<keyword evidence="2" id="KW-1185">Reference proteome</keyword>
<reference evidence="1 2" key="1">
    <citation type="journal article" date="2014" name="Science">
        <title>Plant genetics. Early allopolyploid evolution in the post-Neolithic Brassica napus oilseed genome.</title>
        <authorList>
            <person name="Chalhoub B."/>
            <person name="Denoeud F."/>
            <person name="Liu S."/>
            <person name="Parkin I.A."/>
            <person name="Tang H."/>
            <person name="Wang X."/>
            <person name="Chiquet J."/>
            <person name="Belcram H."/>
            <person name="Tong C."/>
            <person name="Samans B."/>
            <person name="Correa M."/>
            <person name="Da Silva C."/>
            <person name="Just J."/>
            <person name="Falentin C."/>
            <person name="Koh C.S."/>
            <person name="Le Clainche I."/>
            <person name="Bernard M."/>
            <person name="Bento P."/>
            <person name="Noel B."/>
            <person name="Labadie K."/>
            <person name="Alberti A."/>
            <person name="Charles M."/>
            <person name="Arnaud D."/>
            <person name="Guo H."/>
            <person name="Daviaud C."/>
            <person name="Alamery S."/>
            <person name="Jabbari K."/>
            <person name="Zhao M."/>
            <person name="Edger P.P."/>
            <person name="Chelaifa H."/>
            <person name="Tack D."/>
            <person name="Lassalle G."/>
            <person name="Mestiri I."/>
            <person name="Schnel N."/>
            <person name="Le Paslier M.C."/>
            <person name="Fan G."/>
            <person name="Renault V."/>
            <person name="Bayer P.E."/>
            <person name="Golicz A.A."/>
            <person name="Manoli S."/>
            <person name="Lee T.H."/>
            <person name="Thi V.H."/>
            <person name="Chalabi S."/>
            <person name="Hu Q."/>
            <person name="Fan C."/>
            <person name="Tollenaere R."/>
            <person name="Lu Y."/>
            <person name="Battail C."/>
            <person name="Shen J."/>
            <person name="Sidebottom C.H."/>
            <person name="Wang X."/>
            <person name="Canaguier A."/>
            <person name="Chauveau A."/>
            <person name="Berard A."/>
            <person name="Deniot G."/>
            <person name="Guan M."/>
            <person name="Liu Z."/>
            <person name="Sun F."/>
            <person name="Lim Y.P."/>
            <person name="Lyons E."/>
            <person name="Town C.D."/>
            <person name="Bancroft I."/>
            <person name="Wang X."/>
            <person name="Meng J."/>
            <person name="Ma J."/>
            <person name="Pires J.C."/>
            <person name="King G.J."/>
            <person name="Brunel D."/>
            <person name="Delourme R."/>
            <person name="Renard M."/>
            <person name="Aury J.M."/>
            <person name="Adams K.L."/>
            <person name="Batley J."/>
            <person name="Snowdon R.J."/>
            <person name="Tost J."/>
            <person name="Edwards D."/>
            <person name="Zhou Y."/>
            <person name="Hua W."/>
            <person name="Sharpe A.G."/>
            <person name="Paterson A.H."/>
            <person name="Guan C."/>
            <person name="Wincker P."/>
        </authorList>
    </citation>
    <scope>NUCLEOTIDE SEQUENCE [LARGE SCALE GENOMIC DNA]</scope>
    <source>
        <strain evidence="2">cv. Darmor-bzh</strain>
    </source>
</reference>
<gene>
    <name evidence="1" type="primary">BnaCnng10470D</name>
    <name evidence="1" type="ORF">GSBRNA2T00072999001</name>
</gene>
<sequence>MPQFFCHLLEPLERNRESPEYSSR</sequence>
<dbReference type="AlphaFoldDB" id="A0A078HUK3"/>
<proteinExistence type="predicted"/>
<dbReference type="EMBL" id="LK032497">
    <property type="protein sequence ID" value="CDY41411.1"/>
    <property type="molecule type" value="Genomic_DNA"/>
</dbReference>
<dbReference type="Proteomes" id="UP000028999">
    <property type="component" value="Unassembled WGS sequence"/>
</dbReference>